<evidence type="ECO:0000313" key="2">
    <source>
        <dbReference type="Proteomes" id="UP000256845"/>
    </source>
</evidence>
<comment type="caution">
    <text evidence="1">The sequence shown here is derived from an EMBL/GenBank/DDBJ whole genome shotgun (WGS) entry which is preliminary data.</text>
</comment>
<dbReference type="InterPro" id="IPR029063">
    <property type="entry name" value="SAM-dependent_MTases_sf"/>
</dbReference>
<dbReference type="AlphaFoldDB" id="A0A3D9HPP2"/>
<dbReference type="PANTHER" id="PTHR20974">
    <property type="entry name" value="UPF0585 PROTEIN CG18661"/>
    <property type="match status" value="1"/>
</dbReference>
<accession>A0A3D9HPP2</accession>
<evidence type="ECO:0000313" key="1">
    <source>
        <dbReference type="EMBL" id="RED51483.1"/>
    </source>
</evidence>
<dbReference type="Gene3D" id="3.40.50.150">
    <property type="entry name" value="Vaccinia Virus protein VP39"/>
    <property type="match status" value="1"/>
</dbReference>
<dbReference type="SUPFAM" id="SSF53335">
    <property type="entry name" value="S-adenosyl-L-methionine-dependent methyltransferases"/>
    <property type="match status" value="1"/>
</dbReference>
<proteinExistence type="predicted"/>
<dbReference type="OrthoDB" id="5525831at2"/>
<dbReference type="Proteomes" id="UP000256845">
    <property type="component" value="Unassembled WGS sequence"/>
</dbReference>
<dbReference type="Pfam" id="PF06080">
    <property type="entry name" value="DUF938"/>
    <property type="match status" value="1"/>
</dbReference>
<keyword evidence="2" id="KW-1185">Reference proteome</keyword>
<dbReference type="EMBL" id="QRDW01000003">
    <property type="protein sequence ID" value="RED51483.1"/>
    <property type="molecule type" value="Genomic_DNA"/>
</dbReference>
<protein>
    <submittedName>
        <fullName evidence="1">Uncharacterized protein DUF938</fullName>
    </submittedName>
</protein>
<dbReference type="RefSeq" id="WP_115936370.1">
    <property type="nucleotide sequence ID" value="NZ_QRDW01000003.1"/>
</dbReference>
<dbReference type="InterPro" id="IPR010342">
    <property type="entry name" value="DUF938"/>
</dbReference>
<name>A0A3D9HPP2_9PROT</name>
<organism evidence="1 2">
    <name type="scientific">Aestuariispira insulae</name>
    <dbReference type="NCBI Taxonomy" id="1461337"/>
    <lineage>
        <taxon>Bacteria</taxon>
        <taxon>Pseudomonadati</taxon>
        <taxon>Pseudomonadota</taxon>
        <taxon>Alphaproteobacteria</taxon>
        <taxon>Rhodospirillales</taxon>
        <taxon>Kiloniellaceae</taxon>
        <taxon>Aestuariispira</taxon>
    </lineage>
</organism>
<reference evidence="1 2" key="1">
    <citation type="submission" date="2018-07" db="EMBL/GenBank/DDBJ databases">
        <title>Genomic Encyclopedia of Type Strains, Phase III (KMG-III): the genomes of soil and plant-associated and newly described type strains.</title>
        <authorList>
            <person name="Whitman W."/>
        </authorList>
    </citation>
    <scope>NUCLEOTIDE SEQUENCE [LARGE SCALE GENOMIC DNA]</scope>
    <source>
        <strain evidence="1 2">CECT 8488</strain>
    </source>
</reference>
<gene>
    <name evidence="1" type="ORF">DFP90_103285</name>
</gene>
<dbReference type="PANTHER" id="PTHR20974:SF0">
    <property type="entry name" value="UPF0585 PROTEIN CG18661"/>
    <property type="match status" value="1"/>
</dbReference>
<sequence>MEDKRLFAPAVARNREAIGAVIDRIAPEKGQALEIASGSGEHVVHMAGLRPNIIWQPTDIDDNHLASIDAHRVAEGLGNILPAKCLDVFSDDWPVEKMDLIFNANMIHIAPWSCCEGLMAGVGRCLSTAGHLVMYGPYKRGGDHTADSNRSFDENLRSRNSLWGVRDLEAVIEQAEMNGLDLQEVVDMPANNLCVIYRKV</sequence>